<evidence type="ECO:0000256" key="1">
    <source>
        <dbReference type="ARBA" id="ARBA00006226"/>
    </source>
</evidence>
<protein>
    <submittedName>
        <fullName evidence="3">Type II toxin-antitoxin system RelE/ParE family toxin</fullName>
    </submittedName>
</protein>
<evidence type="ECO:0000313" key="4">
    <source>
        <dbReference type="Proteomes" id="UP000450676"/>
    </source>
</evidence>
<evidence type="ECO:0000313" key="3">
    <source>
        <dbReference type="EMBL" id="MYN07153.1"/>
    </source>
</evidence>
<dbReference type="Gene3D" id="3.30.2310.20">
    <property type="entry name" value="RelE-like"/>
    <property type="match status" value="1"/>
</dbReference>
<reference evidence="3 4" key="1">
    <citation type="submission" date="2019-12" db="EMBL/GenBank/DDBJ databases">
        <title>Novel species isolated from a subtropical stream in China.</title>
        <authorList>
            <person name="Lu H."/>
        </authorList>
    </citation>
    <scope>NUCLEOTIDE SEQUENCE [LARGE SCALE GENOMIC DNA]</scope>
    <source>
        <strain evidence="3 4">FT127W</strain>
    </source>
</reference>
<dbReference type="Pfam" id="PF05016">
    <property type="entry name" value="ParE_toxin"/>
    <property type="match status" value="1"/>
</dbReference>
<dbReference type="PANTHER" id="PTHR33755">
    <property type="entry name" value="TOXIN PARE1-RELATED"/>
    <property type="match status" value="1"/>
</dbReference>
<sequence>MAHEPELEWTPLAVKSLEQVLARIAQDNPAAAQRFARRVKQKTEQLRQYPALGKAAHNKRRILLVHPNYQLTYRVTDQAVEILNIRHVARKPK</sequence>
<dbReference type="AlphaFoldDB" id="A0A7X4KLK4"/>
<comment type="similarity">
    <text evidence="1">Belongs to the RelE toxin family.</text>
</comment>
<keyword evidence="2" id="KW-1277">Toxin-antitoxin system</keyword>
<name>A0A7X4KLK4_9BURK</name>
<dbReference type="InterPro" id="IPR007712">
    <property type="entry name" value="RelE/ParE_toxin"/>
</dbReference>
<dbReference type="EMBL" id="WWCU01000005">
    <property type="protein sequence ID" value="MYN07153.1"/>
    <property type="molecule type" value="Genomic_DNA"/>
</dbReference>
<dbReference type="RefSeq" id="WP_161071506.1">
    <property type="nucleotide sequence ID" value="NZ_CP086370.1"/>
</dbReference>
<accession>A0A7X4KLK4</accession>
<organism evidence="3 4">
    <name type="scientific">Pseudoduganella aquatica</name>
    <dbReference type="NCBI Taxonomy" id="2660641"/>
    <lineage>
        <taxon>Bacteria</taxon>
        <taxon>Pseudomonadati</taxon>
        <taxon>Pseudomonadota</taxon>
        <taxon>Betaproteobacteria</taxon>
        <taxon>Burkholderiales</taxon>
        <taxon>Oxalobacteraceae</taxon>
        <taxon>Telluria group</taxon>
        <taxon>Pseudoduganella</taxon>
    </lineage>
</organism>
<dbReference type="InterPro" id="IPR051803">
    <property type="entry name" value="TA_system_RelE-like_toxin"/>
</dbReference>
<proteinExistence type="inferred from homology"/>
<keyword evidence="4" id="KW-1185">Reference proteome</keyword>
<gene>
    <name evidence="3" type="ORF">GTP77_07355</name>
</gene>
<dbReference type="InterPro" id="IPR035093">
    <property type="entry name" value="RelE/ParE_toxin_dom_sf"/>
</dbReference>
<evidence type="ECO:0000256" key="2">
    <source>
        <dbReference type="ARBA" id="ARBA00022649"/>
    </source>
</evidence>
<dbReference type="Proteomes" id="UP000450676">
    <property type="component" value="Unassembled WGS sequence"/>
</dbReference>
<comment type="caution">
    <text evidence="3">The sequence shown here is derived from an EMBL/GenBank/DDBJ whole genome shotgun (WGS) entry which is preliminary data.</text>
</comment>